<dbReference type="OrthoDB" id="190677at2"/>
<organism evidence="2 3">
    <name type="scientific">Termitidicoccus mucosus</name>
    <dbReference type="NCBI Taxonomy" id="1184151"/>
    <lineage>
        <taxon>Bacteria</taxon>
        <taxon>Pseudomonadati</taxon>
        <taxon>Verrucomicrobiota</taxon>
        <taxon>Opitutia</taxon>
        <taxon>Opitutales</taxon>
        <taxon>Opitutaceae</taxon>
        <taxon>Termitidicoccus</taxon>
    </lineage>
</organism>
<feature type="domain" description="Exostosin GT47" evidence="1">
    <location>
        <begin position="115"/>
        <end position="251"/>
    </location>
</feature>
<evidence type="ECO:0000313" key="2">
    <source>
        <dbReference type="EMBL" id="OAM87624.1"/>
    </source>
</evidence>
<gene>
    <name evidence="2" type="ORF">AW736_22180</name>
</gene>
<dbReference type="Pfam" id="PF03016">
    <property type="entry name" value="Exostosin_GT47"/>
    <property type="match status" value="1"/>
</dbReference>
<dbReference type="InterPro" id="IPR040911">
    <property type="entry name" value="Exostosin_GT47"/>
</dbReference>
<dbReference type="EMBL" id="LRRQ01000167">
    <property type="protein sequence ID" value="OAM87624.1"/>
    <property type="molecule type" value="Genomic_DNA"/>
</dbReference>
<comment type="caution">
    <text evidence="2">The sequence shown here is derived from an EMBL/GenBank/DDBJ whole genome shotgun (WGS) entry which is preliminary data.</text>
</comment>
<dbReference type="Proteomes" id="UP000078486">
    <property type="component" value="Unassembled WGS sequence"/>
</dbReference>
<proteinExistence type="predicted"/>
<dbReference type="RefSeq" id="WP_068772494.1">
    <property type="nucleotide sequence ID" value="NZ_CP109796.1"/>
</dbReference>
<keyword evidence="3" id="KW-1185">Reference proteome</keyword>
<dbReference type="AlphaFoldDB" id="A0A178IC76"/>
<dbReference type="InterPro" id="IPR004263">
    <property type="entry name" value="Exostosin"/>
</dbReference>
<evidence type="ECO:0000313" key="3">
    <source>
        <dbReference type="Proteomes" id="UP000078486"/>
    </source>
</evidence>
<name>A0A178IC76_9BACT</name>
<evidence type="ECO:0000259" key="1">
    <source>
        <dbReference type="Pfam" id="PF03016"/>
    </source>
</evidence>
<protein>
    <recommendedName>
        <fullName evidence="1">Exostosin GT47 domain-containing protein</fullName>
    </recommendedName>
</protein>
<reference evidence="2 3" key="1">
    <citation type="submission" date="2016-01" db="EMBL/GenBank/DDBJ databases">
        <title>High potential of lignocellulose degradation of a new Verrucomicrobia species.</title>
        <authorList>
            <person name="Wang Y."/>
            <person name="Shi Y."/>
            <person name="Qiu Z."/>
            <person name="Liu S."/>
            <person name="Yang H."/>
        </authorList>
    </citation>
    <scope>NUCLEOTIDE SEQUENCE [LARGE SCALE GENOMIC DNA]</scope>
    <source>
        <strain evidence="2 3">TSB47</strain>
    </source>
</reference>
<dbReference type="PANTHER" id="PTHR11062">
    <property type="entry name" value="EXOSTOSIN HEPARAN SULFATE GLYCOSYLTRANSFERASE -RELATED"/>
    <property type="match status" value="1"/>
</dbReference>
<dbReference type="PANTHER" id="PTHR11062:SF391">
    <property type="entry name" value="PIN DOMAIN-CONTAINING PROTEIN"/>
    <property type="match status" value="1"/>
</dbReference>
<sequence length="320" mass="36809">MKIHVTSCETGPDAWRHQEELLRSLWPLSSRRHVLVESPDEADIIFVGNLRPENWYASLRSHPVVNRHPGKCFALSDAWQLLPLLHGIYTNAHKKLPARRRYRSGAYTLYHPDYKNPFIENHPGRAWEKPKLHLASFAGRDCHPVRAAIFRQTFARPDILVRDTSSYNAFTHDNTGKAPKQRDYVELLEASKFAICPRGSGGASIRLFESMRIGVAPVIISDDWIRPRGPDWSECALILRENEIHRLEALLVANEHRHAAIAQAAAEAYARHFAPAAYFDYLVDQALDIKKHQFIPESLHWRARHLVILLAKIKNRLRKK</sequence>
<dbReference type="STRING" id="1184151.AW736_22180"/>
<dbReference type="GO" id="GO:0016757">
    <property type="term" value="F:glycosyltransferase activity"/>
    <property type="evidence" value="ECO:0007669"/>
    <property type="project" value="InterPro"/>
</dbReference>
<accession>A0A178IC76</accession>